<accession>A0ACC3ZDW9</accession>
<sequence length="139" mass="15360">MCTAENIYHTTCGCWSGFHVIWECPKASLGPCPDIVSSGVLRKPGKCLTCRRRCEWHQKVLPPSASPTLASDHAVDDRLKLLSEMMRRALETPARVSASRAEEPGNRVDGNRDARPSKAQSEIGDDGVFKTLSTAWHQQ</sequence>
<organism evidence="1 2">
    <name type="scientific">Colletotrichum truncatum</name>
    <name type="common">Anthracnose fungus</name>
    <name type="synonym">Colletotrichum capsici</name>
    <dbReference type="NCBI Taxonomy" id="5467"/>
    <lineage>
        <taxon>Eukaryota</taxon>
        <taxon>Fungi</taxon>
        <taxon>Dikarya</taxon>
        <taxon>Ascomycota</taxon>
        <taxon>Pezizomycotina</taxon>
        <taxon>Sordariomycetes</taxon>
        <taxon>Hypocreomycetidae</taxon>
        <taxon>Glomerellales</taxon>
        <taxon>Glomerellaceae</taxon>
        <taxon>Colletotrichum</taxon>
        <taxon>Colletotrichum truncatum species complex</taxon>
    </lineage>
</organism>
<proteinExistence type="predicted"/>
<name>A0ACC3ZDW9_COLTU</name>
<dbReference type="EMBL" id="VUJX02000001">
    <property type="protein sequence ID" value="KAL0942225.1"/>
    <property type="molecule type" value="Genomic_DNA"/>
</dbReference>
<evidence type="ECO:0000313" key="1">
    <source>
        <dbReference type="EMBL" id="KAL0942225.1"/>
    </source>
</evidence>
<dbReference type="Proteomes" id="UP000805649">
    <property type="component" value="Unassembled WGS sequence"/>
</dbReference>
<comment type="caution">
    <text evidence="1">The sequence shown here is derived from an EMBL/GenBank/DDBJ whole genome shotgun (WGS) entry which is preliminary data.</text>
</comment>
<reference evidence="1 2" key="1">
    <citation type="journal article" date="2020" name="Phytopathology">
        <title>Genome Sequence Resources of Colletotrichum truncatum, C. plurivorum, C. musicola, and C. sojae: Four Species Pathogenic to Soybean (Glycine max).</title>
        <authorList>
            <person name="Rogerio F."/>
            <person name="Boufleur T.R."/>
            <person name="Ciampi-Guillardi M."/>
            <person name="Sukno S.A."/>
            <person name="Thon M.R."/>
            <person name="Massola Junior N.S."/>
            <person name="Baroncelli R."/>
        </authorList>
    </citation>
    <scope>NUCLEOTIDE SEQUENCE [LARGE SCALE GENOMIC DNA]</scope>
    <source>
        <strain evidence="1 2">CMES1059</strain>
    </source>
</reference>
<keyword evidence="2" id="KW-1185">Reference proteome</keyword>
<evidence type="ECO:0000313" key="2">
    <source>
        <dbReference type="Proteomes" id="UP000805649"/>
    </source>
</evidence>
<gene>
    <name evidence="1" type="ORF">CTRU02_200111</name>
</gene>
<protein>
    <submittedName>
        <fullName evidence="1">Uncharacterized protein</fullName>
    </submittedName>
</protein>